<dbReference type="Proteomes" id="UP000233469">
    <property type="component" value="Unassembled WGS sequence"/>
</dbReference>
<accession>A0A2N1MAS7</accession>
<dbReference type="EMBL" id="LLXL01003428">
    <property type="protein sequence ID" value="PKK58715.1"/>
    <property type="molecule type" value="Genomic_DNA"/>
</dbReference>
<protein>
    <recommendedName>
        <fullName evidence="3">Protein kinase domain-containing protein</fullName>
    </recommendedName>
</protein>
<evidence type="ECO:0000313" key="1">
    <source>
        <dbReference type="EMBL" id="PKK58715.1"/>
    </source>
</evidence>
<dbReference type="Gene3D" id="1.10.510.10">
    <property type="entry name" value="Transferase(Phosphotransferase) domain 1"/>
    <property type="match status" value="1"/>
</dbReference>
<reference evidence="1 2" key="1">
    <citation type="submission" date="2016-04" db="EMBL/GenBank/DDBJ databases">
        <title>Genome analyses suggest a sexual origin of heterokaryosis in a supposedly ancient asexual fungus.</title>
        <authorList>
            <person name="Ropars J."/>
            <person name="Sedzielewska K."/>
            <person name="Noel J."/>
            <person name="Charron P."/>
            <person name="Farinelli L."/>
            <person name="Marton T."/>
            <person name="Kruger M."/>
            <person name="Pelin A."/>
            <person name="Brachmann A."/>
            <person name="Corradi N."/>
        </authorList>
    </citation>
    <scope>NUCLEOTIDE SEQUENCE [LARGE SCALE GENOMIC DNA]</scope>
    <source>
        <strain evidence="1 2">C2</strain>
    </source>
</reference>
<sequence length="77" mass="9057">MYCCVKSTYKRVSEIRYLREKSSIEKKHQWQIGDLGLSHANYTSSNNEIYGVIPFIAPEIFRGSRFSKESDVCYIWV</sequence>
<evidence type="ECO:0000313" key="2">
    <source>
        <dbReference type="Proteomes" id="UP000233469"/>
    </source>
</evidence>
<dbReference type="AlphaFoldDB" id="A0A2N1MAS7"/>
<proteinExistence type="predicted"/>
<dbReference type="InterPro" id="IPR011009">
    <property type="entry name" value="Kinase-like_dom_sf"/>
</dbReference>
<organism evidence="1 2">
    <name type="scientific">Rhizophagus irregularis</name>
    <dbReference type="NCBI Taxonomy" id="588596"/>
    <lineage>
        <taxon>Eukaryota</taxon>
        <taxon>Fungi</taxon>
        <taxon>Fungi incertae sedis</taxon>
        <taxon>Mucoromycota</taxon>
        <taxon>Glomeromycotina</taxon>
        <taxon>Glomeromycetes</taxon>
        <taxon>Glomerales</taxon>
        <taxon>Glomeraceae</taxon>
        <taxon>Rhizophagus</taxon>
    </lineage>
</organism>
<reference evidence="1 2" key="2">
    <citation type="submission" date="2017-10" db="EMBL/GenBank/DDBJ databases">
        <title>Extensive intraspecific genome diversity in a model arbuscular mycorrhizal fungus.</title>
        <authorList>
            <person name="Chen E.C.H."/>
            <person name="Morin E."/>
            <person name="Baudet D."/>
            <person name="Noel J."/>
            <person name="Ndikumana S."/>
            <person name="Charron P."/>
            <person name="St-Onge C."/>
            <person name="Giorgi J."/>
            <person name="Grigoriev I.V."/>
            <person name="Roux C."/>
            <person name="Martin F.M."/>
            <person name="Corradi N."/>
        </authorList>
    </citation>
    <scope>NUCLEOTIDE SEQUENCE [LARGE SCALE GENOMIC DNA]</scope>
    <source>
        <strain evidence="1 2">C2</strain>
    </source>
</reference>
<dbReference type="SUPFAM" id="SSF56112">
    <property type="entry name" value="Protein kinase-like (PK-like)"/>
    <property type="match status" value="1"/>
</dbReference>
<evidence type="ECO:0008006" key="3">
    <source>
        <dbReference type="Google" id="ProtNLM"/>
    </source>
</evidence>
<comment type="caution">
    <text evidence="1">The sequence shown here is derived from an EMBL/GenBank/DDBJ whole genome shotgun (WGS) entry which is preliminary data.</text>
</comment>
<gene>
    <name evidence="1" type="ORF">RhiirC2_795878</name>
</gene>
<name>A0A2N1MAS7_9GLOM</name>